<accession>A0ABN9TU55</accession>
<evidence type="ECO:0000256" key="1">
    <source>
        <dbReference type="SAM" id="MobiDB-lite"/>
    </source>
</evidence>
<comment type="caution">
    <text evidence="2">The sequence shown here is derived from an EMBL/GenBank/DDBJ whole genome shotgun (WGS) entry which is preliminary data.</text>
</comment>
<sequence>MTWEKIPGFNWCDICSQIARGLNGPDWAGYSKKTRGRMKREKLDEARVAMLSYEQRRELGAGSLSGGPGGEWRRAVGPPPPPSAPAALTDAGAPPPPVGPPPDVESQLYGPA</sequence>
<name>A0ABN9TU55_9DINO</name>
<evidence type="ECO:0000313" key="3">
    <source>
        <dbReference type="Proteomes" id="UP001189429"/>
    </source>
</evidence>
<dbReference type="Proteomes" id="UP001189429">
    <property type="component" value="Unassembled WGS sequence"/>
</dbReference>
<dbReference type="EMBL" id="CAUYUJ010015071">
    <property type="protein sequence ID" value="CAK0849555.1"/>
    <property type="molecule type" value="Genomic_DNA"/>
</dbReference>
<evidence type="ECO:0000313" key="2">
    <source>
        <dbReference type="EMBL" id="CAK0849555.1"/>
    </source>
</evidence>
<feature type="region of interest" description="Disordered" evidence="1">
    <location>
        <begin position="55"/>
        <end position="112"/>
    </location>
</feature>
<proteinExistence type="predicted"/>
<gene>
    <name evidence="2" type="ORF">PCOR1329_LOCUS42217</name>
</gene>
<feature type="non-terminal residue" evidence="2">
    <location>
        <position position="112"/>
    </location>
</feature>
<reference evidence="2" key="1">
    <citation type="submission" date="2023-10" db="EMBL/GenBank/DDBJ databases">
        <authorList>
            <person name="Chen Y."/>
            <person name="Shah S."/>
            <person name="Dougan E. K."/>
            <person name="Thang M."/>
            <person name="Chan C."/>
        </authorList>
    </citation>
    <scope>NUCLEOTIDE SEQUENCE [LARGE SCALE GENOMIC DNA]</scope>
</reference>
<organism evidence="2 3">
    <name type="scientific">Prorocentrum cordatum</name>
    <dbReference type="NCBI Taxonomy" id="2364126"/>
    <lineage>
        <taxon>Eukaryota</taxon>
        <taxon>Sar</taxon>
        <taxon>Alveolata</taxon>
        <taxon>Dinophyceae</taxon>
        <taxon>Prorocentrales</taxon>
        <taxon>Prorocentraceae</taxon>
        <taxon>Prorocentrum</taxon>
    </lineage>
</organism>
<feature type="compositionally biased region" description="Pro residues" evidence="1">
    <location>
        <begin position="93"/>
        <end position="103"/>
    </location>
</feature>
<protein>
    <submittedName>
        <fullName evidence="2">Uncharacterized protein</fullName>
    </submittedName>
</protein>
<keyword evidence="3" id="KW-1185">Reference proteome</keyword>